<comment type="caution">
    <text evidence="2">The sequence shown here is derived from an EMBL/GenBank/DDBJ whole genome shotgun (WGS) entry which is preliminary data.</text>
</comment>
<dbReference type="EMBL" id="JARKHS020031441">
    <property type="protein sequence ID" value="KAK8761201.1"/>
    <property type="molecule type" value="Genomic_DNA"/>
</dbReference>
<keyword evidence="3" id="KW-1185">Reference proteome</keyword>
<evidence type="ECO:0000313" key="3">
    <source>
        <dbReference type="Proteomes" id="UP001321473"/>
    </source>
</evidence>
<dbReference type="Proteomes" id="UP001321473">
    <property type="component" value="Unassembled WGS sequence"/>
</dbReference>
<accession>A0AAQ4DFG1</accession>
<dbReference type="AlphaFoldDB" id="A0AAQ4DFG1"/>
<protein>
    <recommendedName>
        <fullName evidence="4">Secreted protein</fullName>
    </recommendedName>
</protein>
<evidence type="ECO:0008006" key="4">
    <source>
        <dbReference type="Google" id="ProtNLM"/>
    </source>
</evidence>
<keyword evidence="1" id="KW-0732">Signal</keyword>
<sequence>MRYAAIAAAIFNSAMLLFGPTAVEPKQCYKGYCEKVVCKPISASECDGLVVPNASDCACCDYCVKQLGETDSAVLDRGKEERAKGKRGQWSQHFFIATAIKAPFQWKTRYRPGCVVGPENPRHA</sequence>
<evidence type="ECO:0000313" key="2">
    <source>
        <dbReference type="EMBL" id="KAK8761201.1"/>
    </source>
</evidence>
<feature type="chain" id="PRO_5042865740" description="Secreted protein" evidence="1">
    <location>
        <begin position="26"/>
        <end position="124"/>
    </location>
</feature>
<proteinExistence type="predicted"/>
<organism evidence="2 3">
    <name type="scientific">Amblyomma americanum</name>
    <name type="common">Lone star tick</name>
    <dbReference type="NCBI Taxonomy" id="6943"/>
    <lineage>
        <taxon>Eukaryota</taxon>
        <taxon>Metazoa</taxon>
        <taxon>Ecdysozoa</taxon>
        <taxon>Arthropoda</taxon>
        <taxon>Chelicerata</taxon>
        <taxon>Arachnida</taxon>
        <taxon>Acari</taxon>
        <taxon>Parasitiformes</taxon>
        <taxon>Ixodida</taxon>
        <taxon>Ixodoidea</taxon>
        <taxon>Ixodidae</taxon>
        <taxon>Amblyomminae</taxon>
        <taxon>Amblyomma</taxon>
    </lineage>
</organism>
<reference evidence="2 3" key="1">
    <citation type="journal article" date="2023" name="Arcadia Sci">
        <title>De novo assembly of a long-read Amblyomma americanum tick genome.</title>
        <authorList>
            <person name="Chou S."/>
            <person name="Poskanzer K.E."/>
            <person name="Rollins M."/>
            <person name="Thuy-Boun P.S."/>
        </authorList>
    </citation>
    <scope>NUCLEOTIDE SEQUENCE [LARGE SCALE GENOMIC DNA]</scope>
    <source>
        <strain evidence="2">F_SG_1</strain>
        <tissue evidence="2">Salivary glands</tissue>
    </source>
</reference>
<evidence type="ECO:0000256" key="1">
    <source>
        <dbReference type="SAM" id="SignalP"/>
    </source>
</evidence>
<gene>
    <name evidence="2" type="ORF">V5799_027535</name>
</gene>
<feature type="signal peptide" evidence="1">
    <location>
        <begin position="1"/>
        <end position="25"/>
    </location>
</feature>
<name>A0AAQ4DFG1_AMBAM</name>